<dbReference type="Gene3D" id="4.10.400.10">
    <property type="entry name" value="Low-density Lipoprotein Receptor"/>
    <property type="match status" value="1"/>
</dbReference>
<evidence type="ECO:0000256" key="3">
    <source>
        <dbReference type="SAM" id="MobiDB-lite"/>
    </source>
</evidence>
<feature type="signal peptide" evidence="4">
    <location>
        <begin position="1"/>
        <end position="23"/>
    </location>
</feature>
<dbReference type="InterPro" id="IPR002181">
    <property type="entry name" value="Fibrinogen_a/b/g_C_dom"/>
</dbReference>
<evidence type="ECO:0000313" key="6">
    <source>
        <dbReference type="EMBL" id="KAK0414990.1"/>
    </source>
</evidence>
<dbReference type="SUPFAM" id="SSF56496">
    <property type="entry name" value="Fibrinogen C-terminal domain-like"/>
    <property type="match status" value="1"/>
</dbReference>
<dbReference type="PROSITE" id="PS51406">
    <property type="entry name" value="FIBRINOGEN_C_2"/>
    <property type="match status" value="1"/>
</dbReference>
<reference evidence="6" key="1">
    <citation type="submission" date="2023-06" db="EMBL/GenBank/DDBJ databases">
        <title>Genomic analysis of the entomopathogenic nematode Steinernema hermaphroditum.</title>
        <authorList>
            <person name="Schwarz E.M."/>
            <person name="Heppert J.K."/>
            <person name="Baniya A."/>
            <person name="Schwartz H.T."/>
            <person name="Tan C.-H."/>
            <person name="Antoshechkin I."/>
            <person name="Sternberg P.W."/>
            <person name="Goodrich-Blair H."/>
            <person name="Dillman A.R."/>
        </authorList>
    </citation>
    <scope>NUCLEOTIDE SEQUENCE</scope>
    <source>
        <strain evidence="6">PS9179</strain>
        <tissue evidence="6">Whole animal</tissue>
    </source>
</reference>
<dbReference type="AlphaFoldDB" id="A0AA39I0Q0"/>
<dbReference type="SMART" id="SM00192">
    <property type="entry name" value="LDLa"/>
    <property type="match status" value="2"/>
</dbReference>
<dbReference type="PROSITE" id="PS50068">
    <property type="entry name" value="LDLRA_2"/>
    <property type="match status" value="2"/>
</dbReference>
<dbReference type="Proteomes" id="UP001175271">
    <property type="component" value="Unassembled WGS sequence"/>
</dbReference>
<evidence type="ECO:0000256" key="1">
    <source>
        <dbReference type="ARBA" id="ARBA00023157"/>
    </source>
</evidence>
<dbReference type="GO" id="GO:0005615">
    <property type="term" value="C:extracellular space"/>
    <property type="evidence" value="ECO:0007669"/>
    <property type="project" value="TreeGrafter"/>
</dbReference>
<name>A0AA39I0Q0_9BILA</name>
<dbReference type="InterPro" id="IPR002172">
    <property type="entry name" value="LDrepeatLR_classA_rpt"/>
</dbReference>
<dbReference type="SUPFAM" id="SSF57424">
    <property type="entry name" value="LDL receptor-like module"/>
    <property type="match status" value="1"/>
</dbReference>
<keyword evidence="7" id="KW-1185">Reference proteome</keyword>
<gene>
    <name evidence="6" type="ORF">QR680_011718</name>
</gene>
<dbReference type="InterPro" id="IPR050373">
    <property type="entry name" value="Fibrinogen_C-term_domain"/>
</dbReference>
<dbReference type="PANTHER" id="PTHR19143:SF327">
    <property type="entry name" value="FI21813P1-RELATED"/>
    <property type="match status" value="1"/>
</dbReference>
<feature type="domain" description="Fibrinogen C-terminal" evidence="5">
    <location>
        <begin position="180"/>
        <end position="405"/>
    </location>
</feature>
<evidence type="ECO:0000256" key="2">
    <source>
        <dbReference type="PROSITE-ProRule" id="PRU00124"/>
    </source>
</evidence>
<protein>
    <recommendedName>
        <fullName evidence="5">Fibrinogen C-terminal domain-containing protein</fullName>
    </recommendedName>
</protein>
<dbReference type="SMART" id="SM00186">
    <property type="entry name" value="FBG"/>
    <property type="match status" value="1"/>
</dbReference>
<feature type="region of interest" description="Disordered" evidence="3">
    <location>
        <begin position="164"/>
        <end position="184"/>
    </location>
</feature>
<dbReference type="NCBIfam" id="NF040941">
    <property type="entry name" value="GGGWT_bact"/>
    <property type="match status" value="1"/>
</dbReference>
<proteinExistence type="predicted"/>
<dbReference type="Gene3D" id="3.90.215.10">
    <property type="entry name" value="Gamma Fibrinogen, chain A, domain 1"/>
    <property type="match status" value="1"/>
</dbReference>
<dbReference type="InterPro" id="IPR036056">
    <property type="entry name" value="Fibrinogen-like_C"/>
</dbReference>
<dbReference type="InterPro" id="IPR036055">
    <property type="entry name" value="LDL_receptor-like_sf"/>
</dbReference>
<dbReference type="Pfam" id="PF00147">
    <property type="entry name" value="Fibrinogen_C"/>
    <property type="match status" value="1"/>
</dbReference>
<dbReference type="Pfam" id="PF00057">
    <property type="entry name" value="Ldl_recept_a"/>
    <property type="match status" value="1"/>
</dbReference>
<dbReference type="PANTHER" id="PTHR19143">
    <property type="entry name" value="FIBRINOGEN/TENASCIN/ANGIOPOEITIN"/>
    <property type="match status" value="1"/>
</dbReference>
<feature type="chain" id="PRO_5041345203" description="Fibrinogen C-terminal domain-containing protein" evidence="4">
    <location>
        <begin position="24"/>
        <end position="411"/>
    </location>
</feature>
<dbReference type="InterPro" id="IPR014716">
    <property type="entry name" value="Fibrinogen_a/b/g_C_1"/>
</dbReference>
<comment type="caution">
    <text evidence="2">Lacks conserved residue(s) required for the propagation of feature annotation.</text>
</comment>
<accession>A0AA39I0Q0</accession>
<sequence>MTYGIAFHLPVLTFGLLFRFGDSVVEREAYAPHLNGRCPFDQFDCDPSSKEKFCVPFTVVRDCFVDCPNGEDERCGLNQTMCDKELKDGSGVLMCGKCVLKKEINTKCLDRKWRHLCSEEGTFHCKTNQNCVPVDWLNDNEDDCGDGSDENPCENGTVDCRTRVVPSTTSPTERPSESPKVDKTPASDCAELLALNPHLPSGNYSAYDWSCADRSKCPFGVYCDNEFSGGGWTMVMKRWDDSMNFNRSWAEYRCGFGDVTTGEDFWIGNDRLHSLTAKRQCPNELIVRMQPVGTNQPSIVAKYAHFAVADEFNEYRLSLGPLVLSEHLSAIDALLDARNNPFITHDRPEKLICPTNRQFGFWMSGSSCSATLLTSPFRAKNEHPGVRWGADLRIRSVELLIRPQGFVPPVR</sequence>
<keyword evidence="4" id="KW-0732">Signal</keyword>
<evidence type="ECO:0000259" key="5">
    <source>
        <dbReference type="PROSITE" id="PS51406"/>
    </source>
</evidence>
<dbReference type="EMBL" id="JAUCMV010000002">
    <property type="protein sequence ID" value="KAK0414990.1"/>
    <property type="molecule type" value="Genomic_DNA"/>
</dbReference>
<keyword evidence="1" id="KW-1015">Disulfide bond</keyword>
<comment type="caution">
    <text evidence="6">The sequence shown here is derived from an EMBL/GenBank/DDBJ whole genome shotgun (WGS) entry which is preliminary data.</text>
</comment>
<dbReference type="PRINTS" id="PR00261">
    <property type="entry name" value="LDLRECEPTOR"/>
</dbReference>
<dbReference type="CDD" id="cd00112">
    <property type="entry name" value="LDLa"/>
    <property type="match status" value="1"/>
</dbReference>
<organism evidence="6 7">
    <name type="scientific">Steinernema hermaphroditum</name>
    <dbReference type="NCBI Taxonomy" id="289476"/>
    <lineage>
        <taxon>Eukaryota</taxon>
        <taxon>Metazoa</taxon>
        <taxon>Ecdysozoa</taxon>
        <taxon>Nematoda</taxon>
        <taxon>Chromadorea</taxon>
        <taxon>Rhabditida</taxon>
        <taxon>Tylenchina</taxon>
        <taxon>Panagrolaimomorpha</taxon>
        <taxon>Strongyloidoidea</taxon>
        <taxon>Steinernematidae</taxon>
        <taxon>Steinernema</taxon>
    </lineage>
</organism>
<feature type="compositionally biased region" description="Basic and acidic residues" evidence="3">
    <location>
        <begin position="174"/>
        <end position="184"/>
    </location>
</feature>
<evidence type="ECO:0000256" key="4">
    <source>
        <dbReference type="SAM" id="SignalP"/>
    </source>
</evidence>
<evidence type="ECO:0000313" key="7">
    <source>
        <dbReference type="Proteomes" id="UP001175271"/>
    </source>
</evidence>